<keyword evidence="4 9" id="KW-1003">Cell membrane</keyword>
<keyword evidence="7 9" id="KW-1133">Transmembrane helix</keyword>
<evidence type="ECO:0000256" key="8">
    <source>
        <dbReference type="ARBA" id="ARBA00023136"/>
    </source>
</evidence>
<dbReference type="RefSeq" id="WP_050668639.1">
    <property type="nucleotide sequence ID" value="NZ_LAIR01000002.1"/>
</dbReference>
<organism evidence="10 11">
    <name type="scientific">Luteipulveratus halotolerans</name>
    <dbReference type="NCBI Taxonomy" id="1631356"/>
    <lineage>
        <taxon>Bacteria</taxon>
        <taxon>Bacillati</taxon>
        <taxon>Actinomycetota</taxon>
        <taxon>Actinomycetes</taxon>
        <taxon>Micrococcales</taxon>
        <taxon>Dermacoccaceae</taxon>
        <taxon>Luteipulveratus</taxon>
    </lineage>
</organism>
<dbReference type="PANTHER" id="PTHR34308">
    <property type="entry name" value="COBALAMIN BIOSYNTHESIS PROTEIN CBIB"/>
    <property type="match status" value="1"/>
</dbReference>
<keyword evidence="6 9" id="KW-0812">Transmembrane</keyword>
<dbReference type="PANTHER" id="PTHR34308:SF1">
    <property type="entry name" value="COBALAMIN BIOSYNTHESIS PROTEIN CBIB"/>
    <property type="match status" value="1"/>
</dbReference>
<evidence type="ECO:0000256" key="2">
    <source>
        <dbReference type="ARBA" id="ARBA00004953"/>
    </source>
</evidence>
<keyword evidence="8 9" id="KW-0472">Membrane</keyword>
<gene>
    <name evidence="9" type="primary">cobD</name>
    <name evidence="10" type="ORF">VV01_03295</name>
</gene>
<dbReference type="Proteomes" id="UP000037397">
    <property type="component" value="Unassembled WGS sequence"/>
</dbReference>
<evidence type="ECO:0000313" key="11">
    <source>
        <dbReference type="Proteomes" id="UP000037397"/>
    </source>
</evidence>
<dbReference type="PATRIC" id="fig|1631356.3.peg.589"/>
<keyword evidence="11" id="KW-1185">Reference proteome</keyword>
<evidence type="ECO:0000256" key="3">
    <source>
        <dbReference type="ARBA" id="ARBA00006263"/>
    </source>
</evidence>
<dbReference type="InterPro" id="IPR004485">
    <property type="entry name" value="Cobalamin_biosynth_CobD/CbiB"/>
</dbReference>
<comment type="pathway">
    <text evidence="2 9">Cofactor biosynthesis; adenosylcobalamin biosynthesis.</text>
</comment>
<dbReference type="GO" id="GO:0009236">
    <property type="term" value="P:cobalamin biosynthetic process"/>
    <property type="evidence" value="ECO:0007669"/>
    <property type="project" value="UniProtKB-UniRule"/>
</dbReference>
<dbReference type="GO" id="GO:0048472">
    <property type="term" value="F:threonine-phosphate decarboxylase activity"/>
    <property type="evidence" value="ECO:0007669"/>
    <property type="project" value="InterPro"/>
</dbReference>
<dbReference type="NCBIfam" id="NF002276">
    <property type="entry name" value="PRK01209.1-4"/>
    <property type="match status" value="1"/>
</dbReference>
<dbReference type="STRING" id="1631356.VV01_03295"/>
<dbReference type="EMBL" id="LAIR01000002">
    <property type="protein sequence ID" value="KNX36385.1"/>
    <property type="molecule type" value="Genomic_DNA"/>
</dbReference>
<dbReference type="GO" id="GO:0015420">
    <property type="term" value="F:ABC-type vitamin B12 transporter activity"/>
    <property type="evidence" value="ECO:0007669"/>
    <property type="project" value="UniProtKB-UniRule"/>
</dbReference>
<dbReference type="HAMAP" id="MF_00024">
    <property type="entry name" value="CobD_CbiB"/>
    <property type="match status" value="1"/>
</dbReference>
<evidence type="ECO:0000256" key="7">
    <source>
        <dbReference type="ARBA" id="ARBA00022989"/>
    </source>
</evidence>
<comment type="similarity">
    <text evidence="3 9">Belongs to the CobD/CbiB family.</text>
</comment>
<comment type="caution">
    <text evidence="10">The sequence shown here is derived from an EMBL/GenBank/DDBJ whole genome shotgun (WGS) entry which is preliminary data.</text>
</comment>
<comment type="subcellular location">
    <subcellularLocation>
        <location evidence="1 9">Cell membrane</location>
        <topology evidence="1 9">Multi-pass membrane protein</topology>
    </subcellularLocation>
</comment>
<protein>
    <recommendedName>
        <fullName evidence="9">Cobalamin biosynthesis protein CobD</fullName>
    </recommendedName>
</protein>
<name>A0A0L6CFK5_9MICO</name>
<dbReference type="GO" id="GO:0005886">
    <property type="term" value="C:plasma membrane"/>
    <property type="evidence" value="ECO:0007669"/>
    <property type="project" value="UniProtKB-SubCell"/>
</dbReference>
<evidence type="ECO:0000256" key="5">
    <source>
        <dbReference type="ARBA" id="ARBA00022573"/>
    </source>
</evidence>
<proteinExistence type="inferred from homology"/>
<reference evidence="11" key="1">
    <citation type="submission" date="2015-03" db="EMBL/GenBank/DDBJ databases">
        <title>Luteipulveratus halotolerans sp. nov., a novel actinobacterium (Dermacoccaceae) from Sarawak, Malaysia.</title>
        <authorList>
            <person name="Juboi H."/>
            <person name="Basik A."/>
            <person name="Shamsul S.S."/>
            <person name="Arnold P."/>
            <person name="Schmitt E.K."/>
            <person name="Sanglier J.-J."/>
            <person name="Yeo T."/>
        </authorList>
    </citation>
    <scope>NUCLEOTIDE SEQUENCE [LARGE SCALE GENOMIC DNA]</scope>
    <source>
        <strain evidence="11">C296001</strain>
    </source>
</reference>
<dbReference type="Pfam" id="PF03186">
    <property type="entry name" value="CobD_Cbib"/>
    <property type="match status" value="1"/>
</dbReference>
<evidence type="ECO:0000313" key="10">
    <source>
        <dbReference type="EMBL" id="KNX36385.1"/>
    </source>
</evidence>
<dbReference type="OrthoDB" id="9811967at2"/>
<accession>A0A0L6CFK5</accession>
<dbReference type="UniPathway" id="UPA00148"/>
<dbReference type="NCBIfam" id="TIGR00380">
    <property type="entry name" value="cobal_cbiB"/>
    <property type="match status" value="1"/>
</dbReference>
<evidence type="ECO:0000256" key="9">
    <source>
        <dbReference type="HAMAP-Rule" id="MF_00024"/>
    </source>
</evidence>
<evidence type="ECO:0000256" key="4">
    <source>
        <dbReference type="ARBA" id="ARBA00022475"/>
    </source>
</evidence>
<sequence>MSARAAGLLVGFAADRLLGDPRRGHPVALLGRAATRFEHRVYAPRRSRGAAYTAVVVGTVAAGGAVVEVCVRRRPVVHVAVTAAATYVVLGGLTLQREAHAVASLLEADDLAAARVRVTHLVGRTPDHLSADEVARATVESVAENTSDAVVAPLLWGAVGGVPGLLAYRSVNTLDAMVGHRSERYAEFGWGSARLDDLANLVPARVTAALAAACGERPVAALRAWRRDAHQHPSPNAGPVEAAFAGALGISLGGRNTYDGASEDRGRLGDGPSAQVGDIRRTTALALRVDVAAALLAAVVSRALRR</sequence>
<dbReference type="AlphaFoldDB" id="A0A0L6CFK5"/>
<comment type="function">
    <text evidence="9">Converts cobyric acid to cobinamide by the addition of aminopropanol on the F carboxylic group.</text>
</comment>
<evidence type="ECO:0000256" key="1">
    <source>
        <dbReference type="ARBA" id="ARBA00004651"/>
    </source>
</evidence>
<evidence type="ECO:0000256" key="6">
    <source>
        <dbReference type="ARBA" id="ARBA00022692"/>
    </source>
</evidence>
<keyword evidence="5 9" id="KW-0169">Cobalamin biosynthesis</keyword>